<dbReference type="EMBL" id="JAOB01000069">
    <property type="protein sequence ID" value="EUA23256.1"/>
    <property type="molecule type" value="Genomic_DNA"/>
</dbReference>
<reference evidence="1" key="1">
    <citation type="submission" date="2014-01" db="EMBL/GenBank/DDBJ databases">
        <authorList>
            <person name="Brown-Elliot B."/>
            <person name="Wallace R."/>
            <person name="Lenaerts A."/>
            <person name="Ordway D."/>
            <person name="DeGroote M.A."/>
            <person name="Parker T."/>
            <person name="Sizemore C."/>
            <person name="Tallon L.J."/>
            <person name="Sadzewicz L.K."/>
            <person name="Sengamalay N."/>
            <person name="Fraser C.M."/>
            <person name="Hine E."/>
            <person name="Shefchek K.A."/>
            <person name="Das S.P."/>
            <person name="Tettelin H."/>
        </authorList>
    </citation>
    <scope>NUCLEOTIDE SEQUENCE [LARGE SCALE GENOMIC DNA]</scope>
    <source>
        <strain evidence="1">4042</strain>
    </source>
</reference>
<gene>
    <name evidence="1" type="ORF">I553_5768</name>
</gene>
<proteinExistence type="predicted"/>
<dbReference type="PATRIC" id="fig|1299334.3.peg.7707"/>
<dbReference type="AlphaFoldDB" id="X7ZW54"/>
<accession>X7ZW54</accession>
<evidence type="ECO:0000313" key="1">
    <source>
        <dbReference type="EMBL" id="EUA23256.1"/>
    </source>
</evidence>
<protein>
    <submittedName>
        <fullName evidence="1">Uncharacterized protein</fullName>
    </submittedName>
</protein>
<name>X7ZW54_MYCXE</name>
<comment type="caution">
    <text evidence="1">The sequence shown here is derived from an EMBL/GenBank/DDBJ whole genome shotgun (WGS) entry which is preliminary data.</text>
</comment>
<sequence length="41" mass="4075">MSALRCRAVGSDGADMVDAACSGTQVAARTAPAKPRGAVVR</sequence>
<organism evidence="1">
    <name type="scientific">Mycobacterium xenopi 4042</name>
    <dbReference type="NCBI Taxonomy" id="1299334"/>
    <lineage>
        <taxon>Bacteria</taxon>
        <taxon>Bacillati</taxon>
        <taxon>Actinomycetota</taxon>
        <taxon>Actinomycetes</taxon>
        <taxon>Mycobacteriales</taxon>
        <taxon>Mycobacteriaceae</taxon>
        <taxon>Mycobacterium</taxon>
    </lineage>
</organism>